<feature type="compositionally biased region" description="Gly residues" evidence="2">
    <location>
        <begin position="416"/>
        <end position="431"/>
    </location>
</feature>
<feature type="region of interest" description="Disordered" evidence="2">
    <location>
        <begin position="408"/>
        <end position="462"/>
    </location>
</feature>
<keyword evidence="1" id="KW-0175">Coiled coil</keyword>
<dbReference type="STRING" id="41875.K8ET58"/>
<evidence type="ECO:0000313" key="3">
    <source>
        <dbReference type="EMBL" id="CCO15625.1"/>
    </source>
</evidence>
<keyword evidence="4" id="KW-1185">Reference proteome</keyword>
<feature type="compositionally biased region" description="Basic and acidic residues" evidence="2">
    <location>
        <begin position="243"/>
        <end position="268"/>
    </location>
</feature>
<dbReference type="Proteomes" id="UP000198341">
    <property type="component" value="Chromosome 3"/>
</dbReference>
<dbReference type="KEGG" id="bpg:Bathy03g01530"/>
<accession>K8ET58</accession>
<evidence type="ECO:0000256" key="2">
    <source>
        <dbReference type="SAM" id="MobiDB-lite"/>
    </source>
</evidence>
<protein>
    <submittedName>
        <fullName evidence="3">Uncharacterized protein</fullName>
    </submittedName>
</protein>
<feature type="compositionally biased region" description="Polar residues" evidence="2">
    <location>
        <begin position="223"/>
        <end position="242"/>
    </location>
</feature>
<dbReference type="OrthoDB" id="10476739at2759"/>
<dbReference type="RefSeq" id="XP_007514188.1">
    <property type="nucleotide sequence ID" value="XM_007514126.1"/>
</dbReference>
<organism evidence="3 4">
    <name type="scientific">Bathycoccus prasinos</name>
    <dbReference type="NCBI Taxonomy" id="41875"/>
    <lineage>
        <taxon>Eukaryota</taxon>
        <taxon>Viridiplantae</taxon>
        <taxon>Chlorophyta</taxon>
        <taxon>Mamiellophyceae</taxon>
        <taxon>Mamiellales</taxon>
        <taxon>Bathycoccaceae</taxon>
        <taxon>Bathycoccus</taxon>
    </lineage>
</organism>
<evidence type="ECO:0000256" key="1">
    <source>
        <dbReference type="SAM" id="Coils"/>
    </source>
</evidence>
<dbReference type="AlphaFoldDB" id="K8ET58"/>
<sequence>MPPKAEPKQYTPEGQSETTSIALDKATDSLQNAVKASIAELKNVYLDSQRSHNLKHKMDVQTMEQMKKEFDQELKTSGVKLDNATAQIKTLNTQLTEEKIKASEALKTHQSTEQSIRGKLESAQTLAARDQDNLKSNISELSKQLGVANTVIDKLKDEAKSTAAENKLTETKHLQKIDELAKALESARMNFAEKDSALSAANATIKSDEKAITELLREKSEASQKISSLNTQLESQRASTEQWQREADKSKNDAATARKETQVETSEKAKVSEAKALLEAKVEELSKKLNAMTAEAAGAKEKNASMNNQLKEKITQLAETKEAARLRSVEDQGVIANRESQLAETQAQLERLKQEAYNLYTSYTGAMQQMEEYRVALERETHESAKLHQAIAQQKNEAARDAVKMSSAGAMLGPPAGFGPGGSAGRSGGGSSFYDGPPIGMTIEELSGMKNSPRNTPRQGGR</sequence>
<name>K8ET58_9CHLO</name>
<reference evidence="3 4" key="1">
    <citation type="submission" date="2011-10" db="EMBL/GenBank/DDBJ databases">
        <authorList>
            <person name="Genoscope - CEA"/>
        </authorList>
    </citation>
    <scope>NUCLEOTIDE SEQUENCE [LARGE SCALE GENOMIC DNA]</scope>
    <source>
        <strain evidence="3 4">RCC 1105</strain>
    </source>
</reference>
<dbReference type="GeneID" id="19016691"/>
<dbReference type="EMBL" id="FO082276">
    <property type="protein sequence ID" value="CCO15625.1"/>
    <property type="molecule type" value="Genomic_DNA"/>
</dbReference>
<gene>
    <name evidence="3" type="ORF">Bathy03g01530</name>
</gene>
<feature type="compositionally biased region" description="Polar residues" evidence="2">
    <location>
        <begin position="449"/>
        <end position="462"/>
    </location>
</feature>
<feature type="region of interest" description="Disordered" evidence="2">
    <location>
        <begin position="220"/>
        <end position="268"/>
    </location>
</feature>
<feature type="coiled-coil region" evidence="1">
    <location>
        <begin position="138"/>
        <end position="172"/>
    </location>
</feature>
<evidence type="ECO:0000313" key="4">
    <source>
        <dbReference type="Proteomes" id="UP000198341"/>
    </source>
</evidence>
<proteinExistence type="predicted"/>